<keyword evidence="8" id="KW-0143">Chaperone</keyword>
<gene>
    <name evidence="13" type="ORF">852</name>
</gene>
<dbReference type="PRINTS" id="PR01900">
    <property type="entry name" value="YIDCPROTEIN"/>
</dbReference>
<keyword evidence="14" id="KW-1185">Reference proteome</keyword>
<dbReference type="CDD" id="cd20070">
    <property type="entry name" value="5TM_YidC_Alb3"/>
    <property type="match status" value="1"/>
</dbReference>
<feature type="transmembrane region" description="Helical" evidence="11">
    <location>
        <begin position="28"/>
        <end position="47"/>
    </location>
</feature>
<reference evidence="13 14" key="1">
    <citation type="submission" date="2015-03" db="EMBL/GenBank/DDBJ databases">
        <authorList>
            <person name="Murphy D."/>
        </authorList>
    </citation>
    <scope>NUCLEOTIDE SEQUENCE [LARGE SCALE GENOMIC DNA]</scope>
    <source>
        <strain evidence="13 14">OL-4</strain>
    </source>
</reference>
<dbReference type="RefSeq" id="WP_046496189.1">
    <property type="nucleotide sequence ID" value="NZ_CGIH01000012.1"/>
</dbReference>
<dbReference type="InterPro" id="IPR047196">
    <property type="entry name" value="YidC_ALB_C"/>
</dbReference>
<dbReference type="EMBL" id="CGIH01000012">
    <property type="protein sequence ID" value="CFX25249.1"/>
    <property type="molecule type" value="Genomic_DNA"/>
</dbReference>
<evidence type="ECO:0000256" key="4">
    <source>
        <dbReference type="ARBA" id="ARBA00022692"/>
    </source>
</evidence>
<evidence type="ECO:0000256" key="3">
    <source>
        <dbReference type="ARBA" id="ARBA00022475"/>
    </source>
</evidence>
<dbReference type="AlphaFoldDB" id="A0A0E4GA91"/>
<feature type="domain" description="Membrane insertase YidC/Oxa/ALB C-terminal" evidence="12">
    <location>
        <begin position="28"/>
        <end position="208"/>
    </location>
</feature>
<dbReference type="PANTHER" id="PTHR12428">
    <property type="entry name" value="OXA1"/>
    <property type="match status" value="1"/>
</dbReference>
<evidence type="ECO:0000256" key="11">
    <source>
        <dbReference type="SAM" id="Phobius"/>
    </source>
</evidence>
<organism evidence="13 14">
    <name type="scientific">Syntrophomonas zehnderi OL-4</name>
    <dbReference type="NCBI Taxonomy" id="690567"/>
    <lineage>
        <taxon>Bacteria</taxon>
        <taxon>Bacillati</taxon>
        <taxon>Bacillota</taxon>
        <taxon>Clostridia</taxon>
        <taxon>Eubacteriales</taxon>
        <taxon>Syntrophomonadaceae</taxon>
        <taxon>Syntrophomonas</taxon>
    </lineage>
</organism>
<keyword evidence="4 9" id="KW-0812">Transmembrane</keyword>
<feature type="compositionally biased region" description="Basic and acidic residues" evidence="10">
    <location>
        <begin position="242"/>
        <end position="253"/>
    </location>
</feature>
<dbReference type="Proteomes" id="UP000045545">
    <property type="component" value="Unassembled WGS sequence"/>
</dbReference>
<keyword evidence="6 11" id="KW-1133">Transmembrane helix</keyword>
<keyword evidence="5" id="KW-0653">Protein transport</keyword>
<feature type="compositionally biased region" description="Polar residues" evidence="10">
    <location>
        <begin position="224"/>
        <end position="234"/>
    </location>
</feature>
<evidence type="ECO:0000256" key="9">
    <source>
        <dbReference type="RuleBase" id="RU003945"/>
    </source>
</evidence>
<dbReference type="GO" id="GO:0051205">
    <property type="term" value="P:protein insertion into membrane"/>
    <property type="evidence" value="ECO:0007669"/>
    <property type="project" value="TreeGrafter"/>
</dbReference>
<sequence length="264" mass="30232">MWQTFVQWFASVINIMYGLTAHIGLPNYGLAIIFMTIAIKLVMFPLTQKQMHSMRAMQEIQPKTKYLQEKYKDDPQMMQKKLMELYQEHGVNPLSGCLPLLIQMPIFIAFYQSLYNFKFVNEAHAGFLWIPNIGNPDPYFILAILAAVTTYVQQRISMVDSNDPTQKTMLYFMPLFMAYIAYKMPAGLPLYWVVFNILGIAQQLYVNQQKQIVTVGTGNKVELQGNNNPSLNREASSKSKAAGRDKGGKEKNAKPNNRKKGKKR</sequence>
<comment type="subcellular location">
    <subcellularLocation>
        <location evidence="1">Cell membrane</location>
        <topology evidence="1">Multi-pass membrane protein</topology>
    </subcellularLocation>
    <subcellularLocation>
        <location evidence="9">Membrane</location>
        <topology evidence="9">Multi-pass membrane protein</topology>
    </subcellularLocation>
</comment>
<accession>A0A0E4GA91</accession>
<keyword evidence="3" id="KW-1003">Cell membrane</keyword>
<evidence type="ECO:0000313" key="14">
    <source>
        <dbReference type="Proteomes" id="UP000045545"/>
    </source>
</evidence>
<evidence type="ECO:0000313" key="13">
    <source>
        <dbReference type="EMBL" id="CFX25249.1"/>
    </source>
</evidence>
<proteinExistence type="inferred from homology"/>
<dbReference type="Pfam" id="PF02096">
    <property type="entry name" value="60KD_IMP"/>
    <property type="match status" value="1"/>
</dbReference>
<dbReference type="STRING" id="690567.852"/>
<dbReference type="PRINTS" id="PR00701">
    <property type="entry name" value="60KDINNERMP"/>
</dbReference>
<evidence type="ECO:0000256" key="6">
    <source>
        <dbReference type="ARBA" id="ARBA00022989"/>
    </source>
</evidence>
<dbReference type="NCBIfam" id="TIGR03592">
    <property type="entry name" value="yidC_oxa1_cterm"/>
    <property type="match status" value="1"/>
</dbReference>
<keyword evidence="7 11" id="KW-0472">Membrane</keyword>
<evidence type="ECO:0000256" key="8">
    <source>
        <dbReference type="ARBA" id="ARBA00023186"/>
    </source>
</evidence>
<keyword evidence="2" id="KW-0813">Transport</keyword>
<dbReference type="GO" id="GO:0005886">
    <property type="term" value="C:plasma membrane"/>
    <property type="evidence" value="ECO:0007669"/>
    <property type="project" value="UniProtKB-SubCell"/>
</dbReference>
<comment type="similarity">
    <text evidence="9">Belongs to the OXA1/ALB3/YidC family.</text>
</comment>
<feature type="transmembrane region" description="Helical" evidence="11">
    <location>
        <begin position="168"/>
        <end position="184"/>
    </location>
</feature>
<dbReference type="GO" id="GO:0015031">
    <property type="term" value="P:protein transport"/>
    <property type="evidence" value="ECO:0007669"/>
    <property type="project" value="UniProtKB-KW"/>
</dbReference>
<evidence type="ECO:0000256" key="10">
    <source>
        <dbReference type="SAM" id="MobiDB-lite"/>
    </source>
</evidence>
<feature type="transmembrane region" description="Helical" evidence="11">
    <location>
        <begin position="90"/>
        <end position="111"/>
    </location>
</feature>
<dbReference type="InterPro" id="IPR001708">
    <property type="entry name" value="YidC/ALB3/OXA1/COX18"/>
</dbReference>
<evidence type="ECO:0000256" key="2">
    <source>
        <dbReference type="ARBA" id="ARBA00022448"/>
    </source>
</evidence>
<evidence type="ECO:0000256" key="1">
    <source>
        <dbReference type="ARBA" id="ARBA00004651"/>
    </source>
</evidence>
<name>A0A0E4GA91_9FIRM</name>
<dbReference type="PANTHER" id="PTHR12428:SF65">
    <property type="entry name" value="CYTOCHROME C OXIDASE ASSEMBLY PROTEIN COX18, MITOCHONDRIAL"/>
    <property type="match status" value="1"/>
</dbReference>
<evidence type="ECO:0000256" key="7">
    <source>
        <dbReference type="ARBA" id="ARBA00023136"/>
    </source>
</evidence>
<evidence type="ECO:0000259" key="12">
    <source>
        <dbReference type="Pfam" id="PF02096"/>
    </source>
</evidence>
<dbReference type="InterPro" id="IPR028055">
    <property type="entry name" value="YidC/Oxa/ALB_C"/>
</dbReference>
<dbReference type="GO" id="GO:0032977">
    <property type="term" value="F:membrane insertase activity"/>
    <property type="evidence" value="ECO:0007669"/>
    <property type="project" value="InterPro"/>
</dbReference>
<feature type="region of interest" description="Disordered" evidence="10">
    <location>
        <begin position="223"/>
        <end position="264"/>
    </location>
</feature>
<evidence type="ECO:0000256" key="5">
    <source>
        <dbReference type="ARBA" id="ARBA00022927"/>
    </source>
</evidence>
<protein>
    <submittedName>
        <fullName evidence="13">Membrane insertase OXA1/ALB3/YidC</fullName>
    </submittedName>
</protein>